<keyword evidence="1" id="KW-0472">Membrane</keyword>
<dbReference type="InParanoid" id="E3N6K0"/>
<sequence length="260" mass="30225">MKITFGKTMMNEKSKDFERIDDLETLIKKECEEVLKNPLEKKPAIQCLKNLTTIRETFDGNTRLPYYALGYAHRTEGAIFSKKVRLMDDLVDMEKTYKSLKRWLLFVLIPIVFITVYSLIHIIIGRAISQWFYLLTSGPVTFLIGFFVVMPFLLCDTSEEENEDICTAESILSSSDDDEEIKIRKTLNDLIDFQIDVIDTLFEIEDLNQKERRTQFREFLLISDIINRPTMSTSMIIPLPYWNPQSGCPRGLHKTLVISS</sequence>
<reference evidence="2" key="1">
    <citation type="submission" date="2007-07" db="EMBL/GenBank/DDBJ databases">
        <title>PCAP assembly of the Caenorhabditis remanei genome.</title>
        <authorList>
            <consortium name="The Caenorhabditis remanei Sequencing Consortium"/>
            <person name="Wilson R.K."/>
        </authorList>
    </citation>
    <scope>NUCLEOTIDE SEQUENCE [LARGE SCALE GENOMIC DNA]</scope>
    <source>
        <strain evidence="2">PB4641</strain>
    </source>
</reference>
<keyword evidence="1" id="KW-0812">Transmembrane</keyword>
<evidence type="ECO:0000256" key="1">
    <source>
        <dbReference type="SAM" id="Phobius"/>
    </source>
</evidence>
<evidence type="ECO:0000313" key="3">
    <source>
        <dbReference type="Proteomes" id="UP000008281"/>
    </source>
</evidence>
<dbReference type="EMBL" id="DS268541">
    <property type="protein sequence ID" value="EFO88194.1"/>
    <property type="molecule type" value="Genomic_DNA"/>
</dbReference>
<feature type="transmembrane region" description="Helical" evidence="1">
    <location>
        <begin position="103"/>
        <end position="124"/>
    </location>
</feature>
<feature type="transmembrane region" description="Helical" evidence="1">
    <location>
        <begin position="130"/>
        <end position="154"/>
    </location>
</feature>
<name>E3N6K0_CAERE</name>
<gene>
    <name evidence="2" type="ORF">CRE_06919</name>
</gene>
<keyword evidence="3" id="KW-1185">Reference proteome</keyword>
<proteinExistence type="predicted"/>
<keyword evidence="1" id="KW-1133">Transmembrane helix</keyword>
<accession>E3N6K0</accession>
<protein>
    <submittedName>
        <fullName evidence="2">Uncharacterized protein</fullName>
    </submittedName>
</protein>
<dbReference type="HOGENOM" id="CLU_1070556_0_0_1"/>
<organism evidence="3">
    <name type="scientific">Caenorhabditis remanei</name>
    <name type="common">Caenorhabditis vulgaris</name>
    <dbReference type="NCBI Taxonomy" id="31234"/>
    <lineage>
        <taxon>Eukaryota</taxon>
        <taxon>Metazoa</taxon>
        <taxon>Ecdysozoa</taxon>
        <taxon>Nematoda</taxon>
        <taxon>Chromadorea</taxon>
        <taxon>Rhabditida</taxon>
        <taxon>Rhabditina</taxon>
        <taxon>Rhabditomorpha</taxon>
        <taxon>Rhabditoidea</taxon>
        <taxon>Rhabditidae</taxon>
        <taxon>Peloderinae</taxon>
        <taxon>Caenorhabditis</taxon>
    </lineage>
</organism>
<evidence type="ECO:0000313" key="2">
    <source>
        <dbReference type="EMBL" id="EFO88194.1"/>
    </source>
</evidence>
<dbReference type="Proteomes" id="UP000008281">
    <property type="component" value="Unassembled WGS sequence"/>
</dbReference>
<dbReference type="AlphaFoldDB" id="E3N6K0"/>